<dbReference type="Pfam" id="PF16987">
    <property type="entry name" value="KIX_2"/>
    <property type="match status" value="1"/>
</dbReference>
<dbReference type="Gene3D" id="1.10.246.20">
    <property type="entry name" value="Coactivator CBP, KIX domain"/>
    <property type="match status" value="1"/>
</dbReference>
<evidence type="ECO:0000313" key="5">
    <source>
        <dbReference type="Proteomes" id="UP001165063"/>
    </source>
</evidence>
<dbReference type="InterPro" id="IPR036529">
    <property type="entry name" value="KIX_dom_sf"/>
</dbReference>
<dbReference type="EMBL" id="BSXU01001155">
    <property type="protein sequence ID" value="GMG24389.1"/>
    <property type="molecule type" value="Genomic_DNA"/>
</dbReference>
<dbReference type="GO" id="GO:0003712">
    <property type="term" value="F:transcription coregulator activity"/>
    <property type="evidence" value="ECO:0007669"/>
    <property type="project" value="InterPro"/>
</dbReference>
<proteinExistence type="predicted"/>
<evidence type="ECO:0000313" key="4">
    <source>
        <dbReference type="EMBL" id="GMG24389.1"/>
    </source>
</evidence>
<evidence type="ECO:0000259" key="3">
    <source>
        <dbReference type="Pfam" id="PF16987"/>
    </source>
</evidence>
<organism evidence="4 5">
    <name type="scientific">Ambrosiozyma monospora</name>
    <name type="common">Yeast</name>
    <name type="synonym">Endomycopsis monosporus</name>
    <dbReference type="NCBI Taxonomy" id="43982"/>
    <lineage>
        <taxon>Eukaryota</taxon>
        <taxon>Fungi</taxon>
        <taxon>Dikarya</taxon>
        <taxon>Ascomycota</taxon>
        <taxon>Saccharomycotina</taxon>
        <taxon>Pichiomycetes</taxon>
        <taxon>Pichiales</taxon>
        <taxon>Pichiaceae</taxon>
        <taxon>Ambrosiozyma</taxon>
    </lineage>
</organism>
<evidence type="ECO:0000256" key="2">
    <source>
        <dbReference type="ARBA" id="ARBA00023242"/>
    </source>
</evidence>
<keyword evidence="2" id="KW-0539">Nucleus</keyword>
<comment type="subcellular location">
    <subcellularLocation>
        <location evidence="1">Nucleus</location>
    </subcellularLocation>
</comment>
<comment type="caution">
    <text evidence="4">The sequence shown here is derived from an EMBL/GenBank/DDBJ whole genome shotgun (WGS) entry which is preliminary data.</text>
</comment>
<reference evidence="4" key="1">
    <citation type="submission" date="2023-04" db="EMBL/GenBank/DDBJ databases">
        <title>Ambrosiozyma monospora NBRC 1965.</title>
        <authorList>
            <person name="Ichikawa N."/>
            <person name="Sato H."/>
            <person name="Tonouchi N."/>
        </authorList>
    </citation>
    <scope>NUCLEOTIDE SEQUENCE</scope>
    <source>
        <strain evidence="4">NBRC 1965</strain>
    </source>
</reference>
<feature type="domain" description="Mediator complex subunit 15 KIX" evidence="3">
    <location>
        <begin position="3"/>
        <end position="68"/>
    </location>
</feature>
<dbReference type="GO" id="GO:0006355">
    <property type="term" value="P:regulation of DNA-templated transcription"/>
    <property type="evidence" value="ECO:0007669"/>
    <property type="project" value="InterPro"/>
</dbReference>
<dbReference type="GO" id="GO:0005634">
    <property type="term" value="C:nucleus"/>
    <property type="evidence" value="ECO:0007669"/>
    <property type="project" value="UniProtKB-SubCell"/>
</dbReference>
<accession>A0A9W6YVN3</accession>
<keyword evidence="5" id="KW-1185">Reference proteome</keyword>
<dbReference type="InterPro" id="IPR036546">
    <property type="entry name" value="MED15_KIX"/>
</dbReference>
<name>A0A9W6YVN3_AMBMO</name>
<evidence type="ECO:0000256" key="1">
    <source>
        <dbReference type="ARBA" id="ARBA00004123"/>
    </source>
</evidence>
<sequence length="71" mass="8159">MSNGITPPERQKIVGFLVVKLAEYRRHELNSDQATQIAIEQEKRVFQTAKNPEQYDYAINMVINGIRQGVI</sequence>
<protein>
    <submittedName>
        <fullName evidence="4">Unnamed protein product</fullName>
    </submittedName>
</protein>
<dbReference type="Proteomes" id="UP001165063">
    <property type="component" value="Unassembled WGS sequence"/>
</dbReference>
<gene>
    <name evidence="4" type="ORF">Amon01_000292900</name>
</gene>
<dbReference type="AlphaFoldDB" id="A0A9W6YVN3"/>